<protein>
    <submittedName>
        <fullName evidence="1">Uncharacterized protein</fullName>
    </submittedName>
</protein>
<dbReference type="OrthoDB" id="2741136at2759"/>
<dbReference type="Proteomes" id="UP000256964">
    <property type="component" value="Unassembled WGS sequence"/>
</dbReference>
<name>A0A371D8Z8_9APHY</name>
<accession>A0A371D8Z8</accession>
<sequence>MAPCSRISIFATALRPIPRSRLETWSAQTSVSVFPFELYFVTQKGQLVNDDCDSISPGHTHVPVELWRTIFEFVRAYSQHDAAQLPLLSKAVRAEAESVLYHEPHLASLRAALAFADTVSSAPRRARSVKAISFAHWPDDKAHLSVTRAFDVATAIFDEDPDAIDRSPAMHRCRMVGTALEKLRRLTSITICDRTAMRTIAAVFDKTRVRLLRIVGEHLVLDQPTVAFLKSQQRLQEVRLYHRDAEDLETLGLRRIRVLSCPYRLLAGLSDDHLCRLTHLNVMSVMSEDDIAGIIHAVGPQLVSLRPEQNVWKQQGRRLHPTNGHAWNQCPRLKFLHVRHCQPHANAMCYLSDANDAVDASNLPPALETLVWSPAWTRARTNHLYPDERKRAEIRRFAEMVLRASGTLRSVIYEWSGESYYKTFLLASGEWREIPTAAAEADDEVWRDVR</sequence>
<evidence type="ECO:0000313" key="1">
    <source>
        <dbReference type="EMBL" id="RDX49000.1"/>
    </source>
</evidence>
<dbReference type="EMBL" id="KZ857408">
    <property type="protein sequence ID" value="RDX49000.1"/>
    <property type="molecule type" value="Genomic_DNA"/>
</dbReference>
<reference evidence="1 2" key="1">
    <citation type="journal article" date="2018" name="Biotechnol. Biofuels">
        <title>Integrative visual omics of the white-rot fungus Polyporus brumalis exposes the biotechnological potential of its oxidative enzymes for delignifying raw plant biomass.</title>
        <authorList>
            <person name="Miyauchi S."/>
            <person name="Rancon A."/>
            <person name="Drula E."/>
            <person name="Hage H."/>
            <person name="Chaduli D."/>
            <person name="Favel A."/>
            <person name="Grisel S."/>
            <person name="Henrissat B."/>
            <person name="Herpoel-Gimbert I."/>
            <person name="Ruiz-Duenas F.J."/>
            <person name="Chevret D."/>
            <person name="Hainaut M."/>
            <person name="Lin J."/>
            <person name="Wang M."/>
            <person name="Pangilinan J."/>
            <person name="Lipzen A."/>
            <person name="Lesage-Meessen L."/>
            <person name="Navarro D."/>
            <person name="Riley R."/>
            <person name="Grigoriev I.V."/>
            <person name="Zhou S."/>
            <person name="Raouche S."/>
            <person name="Rosso M.N."/>
        </authorList>
    </citation>
    <scope>NUCLEOTIDE SEQUENCE [LARGE SCALE GENOMIC DNA]</scope>
    <source>
        <strain evidence="1 2">BRFM 1820</strain>
    </source>
</reference>
<gene>
    <name evidence="1" type="ORF">OH76DRAFT_1404212</name>
</gene>
<keyword evidence="2" id="KW-1185">Reference proteome</keyword>
<evidence type="ECO:0000313" key="2">
    <source>
        <dbReference type="Proteomes" id="UP000256964"/>
    </source>
</evidence>
<proteinExistence type="predicted"/>
<dbReference type="AlphaFoldDB" id="A0A371D8Z8"/>
<organism evidence="1 2">
    <name type="scientific">Lentinus brumalis</name>
    <dbReference type="NCBI Taxonomy" id="2498619"/>
    <lineage>
        <taxon>Eukaryota</taxon>
        <taxon>Fungi</taxon>
        <taxon>Dikarya</taxon>
        <taxon>Basidiomycota</taxon>
        <taxon>Agaricomycotina</taxon>
        <taxon>Agaricomycetes</taxon>
        <taxon>Polyporales</taxon>
        <taxon>Polyporaceae</taxon>
        <taxon>Lentinus</taxon>
    </lineage>
</organism>